<proteinExistence type="predicted"/>
<reference evidence="1 2" key="1">
    <citation type="submission" date="2017-06" db="EMBL/GenBank/DDBJ databases">
        <title>Salmonella reference genomes for public health.</title>
        <authorList>
            <person name="Robertson J."/>
            <person name="Yoshida C."/>
            <person name="Gurnik S."/>
            <person name="Nash J."/>
        </authorList>
    </citation>
    <scope>NUCLEOTIDE SEQUENCE [LARGE SCALE GENOMIC DNA]</scope>
    <source>
        <strain evidence="1 2">1315K</strain>
    </source>
</reference>
<name>A0A6C7C9R2_SALER</name>
<dbReference type="EMBL" id="CP022139">
    <property type="protein sequence ID" value="ASG87577.1"/>
    <property type="molecule type" value="Genomic_DNA"/>
</dbReference>
<dbReference type="Pfam" id="PF06992">
    <property type="entry name" value="Phage_lambda_P"/>
    <property type="match status" value="1"/>
</dbReference>
<dbReference type="AlphaFoldDB" id="A0A6C7C9R2"/>
<gene>
    <name evidence="1" type="ORF">LFZ47_08260</name>
</gene>
<evidence type="ECO:0000313" key="1">
    <source>
        <dbReference type="EMBL" id="ASG87577.1"/>
    </source>
</evidence>
<dbReference type="InterPro" id="IPR009731">
    <property type="entry name" value="P-like"/>
</dbReference>
<organism evidence="1 2">
    <name type="scientific">Salmonella enterica subsp. salamae serovar 55:k:z39 str. 1315K</name>
    <dbReference type="NCBI Taxonomy" id="1243602"/>
    <lineage>
        <taxon>Bacteria</taxon>
        <taxon>Pseudomonadati</taxon>
        <taxon>Pseudomonadota</taxon>
        <taxon>Gammaproteobacteria</taxon>
        <taxon>Enterobacterales</taxon>
        <taxon>Enterobacteriaceae</taxon>
        <taxon>Salmonella</taxon>
    </lineage>
</organism>
<protein>
    <submittedName>
        <fullName evidence="1">Replication protein</fullName>
    </submittedName>
</protein>
<sequence>MAKIYGQQWIAKNGAVPDELWMAQIGTLTSDQMTNVCNSLVKRCSSGNSWPPSLAEFVALVGEAGGGVLGLTTSDVLAEYKRWRNESYLYASSEQFPWRQPVLYQICTELRRTGVERQLTERELERLAAQQIAKWEKHVSGGQPVPPVRKQIAAPRHPAGPTPAQLLIEKYKARKAAGLI</sequence>
<evidence type="ECO:0000313" key="2">
    <source>
        <dbReference type="Proteomes" id="UP000198067"/>
    </source>
</evidence>
<accession>A0A6C7C9R2</accession>
<dbReference type="GO" id="GO:0006270">
    <property type="term" value="P:DNA replication initiation"/>
    <property type="evidence" value="ECO:0007669"/>
    <property type="project" value="InterPro"/>
</dbReference>
<dbReference type="Proteomes" id="UP000198067">
    <property type="component" value="Chromosome"/>
</dbReference>